<dbReference type="AlphaFoldDB" id="A0A2J6SZX8"/>
<protein>
    <submittedName>
        <fullName evidence="2">Uncharacterized protein</fullName>
    </submittedName>
</protein>
<feature type="region of interest" description="Disordered" evidence="1">
    <location>
        <begin position="1"/>
        <end position="20"/>
    </location>
</feature>
<name>A0A2J6SZX8_9HELO</name>
<dbReference type="Proteomes" id="UP000235371">
    <property type="component" value="Unassembled WGS sequence"/>
</dbReference>
<organism evidence="2 3">
    <name type="scientific">Hyaloscypha bicolor E</name>
    <dbReference type="NCBI Taxonomy" id="1095630"/>
    <lineage>
        <taxon>Eukaryota</taxon>
        <taxon>Fungi</taxon>
        <taxon>Dikarya</taxon>
        <taxon>Ascomycota</taxon>
        <taxon>Pezizomycotina</taxon>
        <taxon>Leotiomycetes</taxon>
        <taxon>Helotiales</taxon>
        <taxon>Hyaloscyphaceae</taxon>
        <taxon>Hyaloscypha</taxon>
        <taxon>Hyaloscypha bicolor</taxon>
    </lineage>
</organism>
<evidence type="ECO:0000256" key="1">
    <source>
        <dbReference type="SAM" id="MobiDB-lite"/>
    </source>
</evidence>
<dbReference type="InParanoid" id="A0A2J6SZX8"/>
<evidence type="ECO:0000313" key="3">
    <source>
        <dbReference type="Proteomes" id="UP000235371"/>
    </source>
</evidence>
<dbReference type="RefSeq" id="XP_024733234.1">
    <property type="nucleotide sequence ID" value="XM_024880867.1"/>
</dbReference>
<dbReference type="EMBL" id="KZ613848">
    <property type="protein sequence ID" value="PMD56330.1"/>
    <property type="molecule type" value="Genomic_DNA"/>
</dbReference>
<accession>A0A2J6SZX8</accession>
<proteinExistence type="predicted"/>
<reference evidence="2 3" key="1">
    <citation type="submission" date="2016-04" db="EMBL/GenBank/DDBJ databases">
        <title>A degradative enzymes factory behind the ericoid mycorrhizal symbiosis.</title>
        <authorList>
            <consortium name="DOE Joint Genome Institute"/>
            <person name="Martino E."/>
            <person name="Morin E."/>
            <person name="Grelet G."/>
            <person name="Kuo A."/>
            <person name="Kohler A."/>
            <person name="Daghino S."/>
            <person name="Barry K."/>
            <person name="Choi C."/>
            <person name="Cichocki N."/>
            <person name="Clum A."/>
            <person name="Copeland A."/>
            <person name="Hainaut M."/>
            <person name="Haridas S."/>
            <person name="Labutti K."/>
            <person name="Lindquist E."/>
            <person name="Lipzen A."/>
            <person name="Khouja H.-R."/>
            <person name="Murat C."/>
            <person name="Ohm R."/>
            <person name="Olson A."/>
            <person name="Spatafora J."/>
            <person name="Veneault-Fourrey C."/>
            <person name="Henrissat B."/>
            <person name="Grigoriev I."/>
            <person name="Martin F."/>
            <person name="Perotto S."/>
        </authorList>
    </citation>
    <scope>NUCLEOTIDE SEQUENCE [LARGE SCALE GENOMIC DNA]</scope>
    <source>
        <strain evidence="2 3">E</strain>
    </source>
</reference>
<feature type="compositionally biased region" description="Polar residues" evidence="1">
    <location>
        <begin position="1"/>
        <end position="16"/>
    </location>
</feature>
<keyword evidence="3" id="KW-1185">Reference proteome</keyword>
<feature type="non-terminal residue" evidence="2">
    <location>
        <position position="186"/>
    </location>
</feature>
<dbReference type="GeneID" id="36588944"/>
<gene>
    <name evidence="2" type="ORF">K444DRAFT_616144</name>
</gene>
<evidence type="ECO:0000313" key="2">
    <source>
        <dbReference type="EMBL" id="PMD56330.1"/>
    </source>
</evidence>
<sequence>MDIVASNNLSVVSQDSGPKAPHKFKVGTGDRFFKPEMDTGSGAFLALSGLVGLNLSMCSSEYWVHIPHLTAAGRVSHTVEVQRARPALFSMRTRSVTLQQPPTPLRSVIYELKPGLASAALPCLAWPSLTCPESLTCIQPQSEGRKKERCELSVCGVSLPAIRWKQREESCIGRRSREAEAGIGSL</sequence>